<keyword evidence="1" id="KW-0732">Signal</keyword>
<gene>
    <name evidence="2" type="ORF">F8A88_12895</name>
</gene>
<keyword evidence="3" id="KW-1185">Reference proteome</keyword>
<evidence type="ECO:0008006" key="4">
    <source>
        <dbReference type="Google" id="ProtNLM"/>
    </source>
</evidence>
<dbReference type="Proteomes" id="UP000438699">
    <property type="component" value="Unassembled WGS sequence"/>
</dbReference>
<evidence type="ECO:0000256" key="1">
    <source>
        <dbReference type="SAM" id="SignalP"/>
    </source>
</evidence>
<dbReference type="OrthoDB" id="9794844at2"/>
<dbReference type="PROSITE" id="PS51257">
    <property type="entry name" value="PROKAR_LIPOPROTEIN"/>
    <property type="match status" value="1"/>
</dbReference>
<name>A0A6N6N2R8_9BACT</name>
<feature type="chain" id="PRO_5026900583" description="Lipoprotein" evidence="1">
    <location>
        <begin position="23"/>
        <end position="156"/>
    </location>
</feature>
<dbReference type="EMBL" id="WAIE01000006">
    <property type="protein sequence ID" value="KAB1440842.1"/>
    <property type="molecule type" value="Genomic_DNA"/>
</dbReference>
<accession>A0A6N6N2R8</accession>
<evidence type="ECO:0000313" key="3">
    <source>
        <dbReference type="Proteomes" id="UP000438699"/>
    </source>
</evidence>
<protein>
    <recommendedName>
        <fullName evidence="4">Lipoprotein</fullName>
    </recommendedName>
</protein>
<comment type="caution">
    <text evidence="2">The sequence shown here is derived from an EMBL/GenBank/DDBJ whole genome shotgun (WGS) entry which is preliminary data.</text>
</comment>
<reference evidence="2 3" key="1">
    <citation type="journal article" date="2017" name="Int. J. Syst. Evol. Microbiol.">
        <title>Desulfovibrio senegalensis sp. nov., a mesophilic sulfate reducer isolated from marine sediment.</title>
        <authorList>
            <person name="Thioye A."/>
            <person name="Gam Z.B.A."/>
            <person name="Mbengue M."/>
            <person name="Cayol J.L."/>
            <person name="Joseph-Bartoli M."/>
            <person name="Toure-Kane C."/>
            <person name="Labat M."/>
        </authorList>
    </citation>
    <scope>NUCLEOTIDE SEQUENCE [LARGE SCALE GENOMIC DNA]</scope>
    <source>
        <strain evidence="2 3">DSM 101509</strain>
    </source>
</reference>
<feature type="signal peptide" evidence="1">
    <location>
        <begin position="1"/>
        <end position="22"/>
    </location>
</feature>
<evidence type="ECO:0000313" key="2">
    <source>
        <dbReference type="EMBL" id="KAB1440842.1"/>
    </source>
</evidence>
<organism evidence="2 3">
    <name type="scientific">Pseudodesulfovibrio senegalensis</name>
    <dbReference type="NCBI Taxonomy" id="1721087"/>
    <lineage>
        <taxon>Bacteria</taxon>
        <taxon>Pseudomonadati</taxon>
        <taxon>Thermodesulfobacteriota</taxon>
        <taxon>Desulfovibrionia</taxon>
        <taxon>Desulfovibrionales</taxon>
        <taxon>Desulfovibrionaceae</taxon>
    </lineage>
</organism>
<sequence>MRFFFHFGAVVCLCFVLGACTASTTSTSTDQPVDSSAQNYEDLNYYYEFDDILIPKELDFQSDDSYTLDNRKFRVGIMKFTGRVEIPDLLQFFLNNMAKDNWEKIAAVKGKTSILSFEKFNKSCVIQVEDTFARDTVTIIAVETKDGSGSETDLAK</sequence>
<dbReference type="AlphaFoldDB" id="A0A6N6N2R8"/>
<dbReference type="RefSeq" id="WP_151151586.1">
    <property type="nucleotide sequence ID" value="NZ_WAIE01000006.1"/>
</dbReference>
<proteinExistence type="predicted"/>